<gene>
    <name evidence="1" type="ORF">IR015_23435</name>
</gene>
<dbReference type="RefSeq" id="WP_196183536.1">
    <property type="nucleotide sequence ID" value="NZ_JADLJW010000044.1"/>
</dbReference>
<comment type="caution">
    <text evidence="1">The sequence shown here is derived from an EMBL/GenBank/DDBJ whole genome shotgun (WGS) entry which is preliminary data.</text>
</comment>
<name>A0AAW4C4V0_PSEPU</name>
<dbReference type="Proteomes" id="UP000639504">
    <property type="component" value="Unassembled WGS sequence"/>
</dbReference>
<dbReference type="EMBL" id="JADLKB010000039">
    <property type="protein sequence ID" value="MBF8738364.1"/>
    <property type="molecule type" value="Genomic_DNA"/>
</dbReference>
<sequence>MSDPIYVIEYSLHNTARSFMIRHPKMTNEEAWHWASCDAGVGIIPRFGGDKKIKKVSRPLAERYGITNVRWRRSS</sequence>
<protein>
    <submittedName>
        <fullName evidence="1">Uncharacterized protein</fullName>
    </submittedName>
</protein>
<dbReference type="InterPro" id="IPR046685">
    <property type="entry name" value="DUF6555"/>
</dbReference>
<reference evidence="1" key="1">
    <citation type="submission" date="2020-10" db="EMBL/GenBank/DDBJ databases">
        <title>Genome sequences of Pseudomonas isolates.</title>
        <authorList>
            <person name="Wessels L."/>
            <person name="Reich F."/>
            <person name="Hammerl J."/>
        </authorList>
    </citation>
    <scope>NUCLEOTIDE SEQUENCE</scope>
    <source>
        <strain evidence="1">20-MO00640-0</strain>
    </source>
</reference>
<organism evidence="1 2">
    <name type="scientific">Pseudomonas putida</name>
    <name type="common">Arthrobacter siderocapsulatus</name>
    <dbReference type="NCBI Taxonomy" id="303"/>
    <lineage>
        <taxon>Bacteria</taxon>
        <taxon>Pseudomonadati</taxon>
        <taxon>Pseudomonadota</taxon>
        <taxon>Gammaproteobacteria</taxon>
        <taxon>Pseudomonadales</taxon>
        <taxon>Pseudomonadaceae</taxon>
        <taxon>Pseudomonas</taxon>
    </lineage>
</organism>
<dbReference type="Pfam" id="PF20192">
    <property type="entry name" value="DUF6555"/>
    <property type="match status" value="1"/>
</dbReference>
<dbReference type="AlphaFoldDB" id="A0AAW4C4V0"/>
<evidence type="ECO:0000313" key="2">
    <source>
        <dbReference type="Proteomes" id="UP000639504"/>
    </source>
</evidence>
<accession>A0AAW4C4V0</accession>
<proteinExistence type="predicted"/>
<evidence type="ECO:0000313" key="1">
    <source>
        <dbReference type="EMBL" id="MBF8738364.1"/>
    </source>
</evidence>